<sequence>MKKYTVLMLSLLIVYSECLPFKDLSKEVKINADTGLSEFYPETDDSPRATTVETLLESTTLSALVTEETTFDLESLRNYLRRIMERTGTLPPPGAAINAIDLCDSGFQKGPSGKCRRVFG</sequence>
<dbReference type="AlphaFoldDB" id="A0A4V0Y8U1"/>
<organism evidence="2">
    <name type="scientific">Rhodnius prolixus</name>
    <name type="common">Triatomid bug</name>
    <dbReference type="NCBI Taxonomy" id="13249"/>
    <lineage>
        <taxon>Eukaryota</taxon>
        <taxon>Metazoa</taxon>
        <taxon>Ecdysozoa</taxon>
        <taxon>Arthropoda</taxon>
        <taxon>Hexapoda</taxon>
        <taxon>Insecta</taxon>
        <taxon>Pterygota</taxon>
        <taxon>Neoptera</taxon>
        <taxon>Paraneoptera</taxon>
        <taxon>Hemiptera</taxon>
        <taxon>Heteroptera</taxon>
        <taxon>Panheteroptera</taxon>
        <taxon>Cimicomorpha</taxon>
        <taxon>Reduviidae</taxon>
        <taxon>Triatominae</taxon>
        <taxon>Rhodnius</taxon>
    </lineage>
</organism>
<dbReference type="VEuPathDB" id="VectorBase:RPRC004911"/>
<accession>A0A4V0Y8U1</accession>
<reference evidence="2" key="1">
    <citation type="submission" date="2019-04" db="EMBL/GenBank/DDBJ databases">
        <title>Analysis of the testis transcriptome of the Chagas disease vector Rhodnius prolixus.</title>
        <authorList>
            <person name="Cesar J."/>
            <person name="Ribeiro J.M."/>
            <person name="Pereira M.H."/>
            <person name="Araujo R.N."/>
            <person name="Gontijo N.F."/>
            <person name="Pessoa G."/>
            <person name="Sant'Anna M.V."/>
            <person name="Sorgine M.H."/>
            <person name="Majerowicz D."/>
            <person name="Carvalho A.B."/>
            <person name="Braz G."/>
            <person name="Mesquita R."/>
            <person name="Lagerblad P.O."/>
            <person name="Koerich L.B."/>
        </authorList>
    </citation>
    <scope>NUCLEOTIDE SEQUENCE</scope>
</reference>
<feature type="signal peptide" evidence="1">
    <location>
        <begin position="1"/>
        <end position="18"/>
    </location>
</feature>
<dbReference type="EMBL" id="GHKJ01001144">
    <property type="protein sequence ID" value="MOY46174.1"/>
    <property type="molecule type" value="Transcribed_RNA"/>
</dbReference>
<evidence type="ECO:0000313" key="2">
    <source>
        <dbReference type="EMBL" id="MOY46174.1"/>
    </source>
</evidence>
<feature type="chain" id="PRO_5020541324" evidence="1">
    <location>
        <begin position="19"/>
        <end position="120"/>
    </location>
</feature>
<proteinExistence type="predicted"/>
<keyword evidence="1" id="KW-0732">Signal</keyword>
<protein>
    <submittedName>
        <fullName evidence="2">Uncharacterized protein</fullName>
    </submittedName>
</protein>
<name>A0A4V0Y8U1_RHOPR</name>
<evidence type="ECO:0000256" key="1">
    <source>
        <dbReference type="SAM" id="SignalP"/>
    </source>
</evidence>